<evidence type="ECO:0000313" key="5">
    <source>
        <dbReference type="Proteomes" id="UP000295645"/>
    </source>
</evidence>
<dbReference type="Pfam" id="PF20410">
    <property type="entry name" value="X-Tfes_XVIPCD"/>
    <property type="match status" value="1"/>
</dbReference>
<feature type="region of interest" description="Disordered" evidence="1">
    <location>
        <begin position="573"/>
        <end position="608"/>
    </location>
</feature>
<evidence type="ECO:0000259" key="2">
    <source>
        <dbReference type="Pfam" id="PF01471"/>
    </source>
</evidence>
<dbReference type="Pfam" id="PF01471">
    <property type="entry name" value="PG_binding_1"/>
    <property type="match status" value="1"/>
</dbReference>
<feature type="compositionally biased region" description="Basic and acidic residues" evidence="1">
    <location>
        <begin position="388"/>
        <end position="404"/>
    </location>
</feature>
<organism evidence="4 5">
    <name type="scientific">Luteibacter rhizovicinus</name>
    <dbReference type="NCBI Taxonomy" id="242606"/>
    <lineage>
        <taxon>Bacteria</taxon>
        <taxon>Pseudomonadati</taxon>
        <taxon>Pseudomonadota</taxon>
        <taxon>Gammaproteobacteria</taxon>
        <taxon>Lysobacterales</taxon>
        <taxon>Rhodanobacteraceae</taxon>
        <taxon>Luteibacter</taxon>
    </lineage>
</organism>
<dbReference type="AlphaFoldDB" id="A0A4R3YXE4"/>
<dbReference type="EMBL" id="SMCS01000001">
    <property type="protein sequence ID" value="TCV97212.1"/>
    <property type="molecule type" value="Genomic_DNA"/>
</dbReference>
<feature type="domain" description="X-Tfes XVIPCD" evidence="3">
    <location>
        <begin position="483"/>
        <end position="580"/>
    </location>
</feature>
<keyword evidence="5" id="KW-1185">Reference proteome</keyword>
<dbReference type="OrthoDB" id="5939551at2"/>
<reference evidence="4 5" key="1">
    <citation type="submission" date="2019-03" db="EMBL/GenBank/DDBJ databases">
        <title>Above-ground endophytic microbial communities from plants in different locations in the United States.</title>
        <authorList>
            <person name="Frank C."/>
        </authorList>
    </citation>
    <scope>NUCLEOTIDE SEQUENCE [LARGE SCALE GENOMIC DNA]</scope>
    <source>
        <strain evidence="4 5">LP_13_YM</strain>
    </source>
</reference>
<dbReference type="Gene3D" id="1.10.101.10">
    <property type="entry name" value="PGBD-like superfamily/PGBD"/>
    <property type="match status" value="1"/>
</dbReference>
<feature type="compositionally biased region" description="Low complexity" evidence="1">
    <location>
        <begin position="583"/>
        <end position="608"/>
    </location>
</feature>
<evidence type="ECO:0000259" key="3">
    <source>
        <dbReference type="Pfam" id="PF20410"/>
    </source>
</evidence>
<gene>
    <name evidence="4" type="ORF">EC912_101207</name>
</gene>
<feature type="domain" description="Peptidoglycan binding-like" evidence="2">
    <location>
        <begin position="405"/>
        <end position="465"/>
    </location>
</feature>
<feature type="compositionally biased region" description="Polar residues" evidence="1">
    <location>
        <begin position="573"/>
        <end position="582"/>
    </location>
</feature>
<dbReference type="InterPro" id="IPR036365">
    <property type="entry name" value="PGBD-like_sf"/>
</dbReference>
<dbReference type="Proteomes" id="UP000295645">
    <property type="component" value="Unassembled WGS sequence"/>
</dbReference>
<evidence type="ECO:0000256" key="1">
    <source>
        <dbReference type="SAM" id="MobiDB-lite"/>
    </source>
</evidence>
<protein>
    <submittedName>
        <fullName evidence="4">Putative peptidoglycan binding protein</fullName>
    </submittedName>
</protein>
<sequence length="608" mass="65185">MPGLTDNEAKAVAYFAIGVSSEGADQAYRLSFAGNTTRDAHGNVQLHPVAASGYSIGTLQSDLGQSGGAVATQLVDSYQTWAHTAHPDWALSAAQRTQTIADFSRNGHQINADHGRDIDPSVKSHMNEFLASNDGVTFVHNRDVQQVDKLMTDVVTPLRGSQLYQNASADDQARLIAISAKAYNQSERWGQRIVNNVGNGTYHSVADVSGAIDQFPGYMQSGRDAALRGADLFNTMQHSTANSSMHAPWQNVVANPLVNPTQLSADTAHPHLGQEYHVVKDAFVDPAHGKQMVNALEAGGSYAKTANGRGFYAEGRDFVEWDKAGHGRAFVGGQWSDVSRSDISTVANRDHTLDLNIRRNGADERLLHVTHPGAVTRNPPAAASHSHASTDHVQRPGSLREHDHGPEVHALQTQMAQLGLQGANGRPITPDSDFGGNTKSAVEAFQRSQNLHVDGIAGAQTLEALNRATQQQAAAQTPATLTDAAHPGNAMYQQALGAVHRVDAEQGRTPDQRSHNLAAALAVAGHGQGLNRIDHVVLSDDATRAFAVQGDMNSPFKRYTEVNVGQAVGTPIAQSSAEWQRNPQQPQPVQTVQQPQQAPQADQPSMHR</sequence>
<comment type="caution">
    <text evidence="4">The sequence shown here is derived from an EMBL/GenBank/DDBJ whole genome shotgun (WGS) entry which is preliminary data.</text>
</comment>
<dbReference type="InterPro" id="IPR002477">
    <property type="entry name" value="Peptidoglycan-bd-like"/>
</dbReference>
<dbReference type="InterPro" id="IPR036366">
    <property type="entry name" value="PGBDSf"/>
</dbReference>
<feature type="region of interest" description="Disordered" evidence="1">
    <location>
        <begin position="373"/>
        <end position="404"/>
    </location>
</feature>
<name>A0A4R3YXE4_9GAMM</name>
<dbReference type="InterPro" id="IPR046519">
    <property type="entry name" value="X-Tfes_XVIPCD"/>
</dbReference>
<dbReference type="RefSeq" id="WP_132141293.1">
    <property type="nucleotide sequence ID" value="NZ_SMCS01000001.1"/>
</dbReference>
<accession>A0A4R3YXE4</accession>
<dbReference type="SUPFAM" id="SSF47090">
    <property type="entry name" value="PGBD-like"/>
    <property type="match status" value="1"/>
</dbReference>
<evidence type="ECO:0000313" key="4">
    <source>
        <dbReference type="EMBL" id="TCV97212.1"/>
    </source>
</evidence>
<proteinExistence type="predicted"/>